<evidence type="ECO:0000313" key="5">
    <source>
        <dbReference type="Proteomes" id="UP000807159"/>
    </source>
</evidence>
<dbReference type="InterPro" id="IPR036188">
    <property type="entry name" value="FAD/NAD-bd_sf"/>
</dbReference>
<name>A0A8T2XWX9_POPDE</name>
<evidence type="ECO:0000256" key="2">
    <source>
        <dbReference type="SAM" id="Phobius"/>
    </source>
</evidence>
<dbReference type="EMBL" id="JACEGQ020000010">
    <property type="protein sequence ID" value="KAH8497342.1"/>
    <property type="molecule type" value="Genomic_DNA"/>
</dbReference>
<dbReference type="Pfam" id="PF01593">
    <property type="entry name" value="Amino_oxidase"/>
    <property type="match status" value="1"/>
</dbReference>
<keyword evidence="5" id="KW-1185">Reference proteome</keyword>
<evidence type="ECO:0000259" key="3">
    <source>
        <dbReference type="Pfam" id="PF01593"/>
    </source>
</evidence>
<dbReference type="PANTHER" id="PTHR10742">
    <property type="entry name" value="FLAVIN MONOAMINE OXIDASE"/>
    <property type="match status" value="1"/>
</dbReference>
<sequence length="378" mass="42007">MFWETDLDTFGHLTDDTSSRGEFFLFYSYATVAGGPILIALVAGEAAHKFESMPPTDAVTKVIQILKGASGDDYDILAESVGDGRLFFAGEATNRRYPATMHGAFLSGLREAANMIHYAGTRASRMKVNRTPSKNAHTCASLLADLFREPDIEFGSFSALELREVRGGDETRMNYLCEKLGVKLIGRKGLGPTADSLIASIKAERGGHKTPATSLGLKSGMSKLQKVTLKRKLVRRAKIVRSNKYLPPPNLNMVNVKVLEEIRTTNQAPPERNSTACPQVDCGVEKGSSQRRIYETAQLYGAMMERRCDDVSAGQGGIWFRSPILWKHKTMNDLFLEVLVILVSSWFHWDLVYYIKVFSVCNDIGTWSKRLDAFNFKG</sequence>
<comment type="caution">
    <text evidence="4">The sequence shown here is derived from an EMBL/GenBank/DDBJ whole genome shotgun (WGS) entry which is preliminary data.</text>
</comment>
<feature type="transmembrane region" description="Helical" evidence="2">
    <location>
        <begin position="23"/>
        <end position="43"/>
    </location>
</feature>
<dbReference type="InterPro" id="IPR050281">
    <property type="entry name" value="Flavin_monoamine_oxidase"/>
</dbReference>
<comment type="similarity">
    <text evidence="1">Belongs to the flavin monoamine oxidase family.</text>
</comment>
<accession>A0A8T2XWX9</accession>
<organism evidence="4 5">
    <name type="scientific">Populus deltoides</name>
    <name type="common">Eastern poplar</name>
    <name type="synonym">Eastern cottonwood</name>
    <dbReference type="NCBI Taxonomy" id="3696"/>
    <lineage>
        <taxon>Eukaryota</taxon>
        <taxon>Viridiplantae</taxon>
        <taxon>Streptophyta</taxon>
        <taxon>Embryophyta</taxon>
        <taxon>Tracheophyta</taxon>
        <taxon>Spermatophyta</taxon>
        <taxon>Magnoliopsida</taxon>
        <taxon>eudicotyledons</taxon>
        <taxon>Gunneridae</taxon>
        <taxon>Pentapetalae</taxon>
        <taxon>rosids</taxon>
        <taxon>fabids</taxon>
        <taxon>Malpighiales</taxon>
        <taxon>Salicaceae</taxon>
        <taxon>Saliceae</taxon>
        <taxon>Populus</taxon>
    </lineage>
</organism>
<dbReference type="Gene3D" id="3.50.50.60">
    <property type="entry name" value="FAD/NAD(P)-binding domain"/>
    <property type="match status" value="1"/>
</dbReference>
<dbReference type="SUPFAM" id="SSF51905">
    <property type="entry name" value="FAD/NAD(P)-binding domain"/>
    <property type="match status" value="1"/>
</dbReference>
<keyword evidence="2" id="KW-0472">Membrane</keyword>
<proteinExistence type="inferred from homology"/>
<dbReference type="GO" id="GO:0016491">
    <property type="term" value="F:oxidoreductase activity"/>
    <property type="evidence" value="ECO:0007669"/>
    <property type="project" value="InterPro"/>
</dbReference>
<dbReference type="InterPro" id="IPR002937">
    <property type="entry name" value="Amino_oxidase"/>
</dbReference>
<keyword evidence="2" id="KW-0812">Transmembrane</keyword>
<protein>
    <recommendedName>
        <fullName evidence="3">Amine oxidase domain-containing protein</fullName>
    </recommendedName>
</protein>
<keyword evidence="2" id="KW-1133">Transmembrane helix</keyword>
<dbReference type="SUPFAM" id="SSF54373">
    <property type="entry name" value="FAD-linked reductases, C-terminal domain"/>
    <property type="match status" value="1"/>
</dbReference>
<dbReference type="PANTHER" id="PTHR10742:SF260">
    <property type="entry name" value="PROTEIN FLOWERING LOCUS D"/>
    <property type="match status" value="1"/>
</dbReference>
<dbReference type="AlphaFoldDB" id="A0A8T2XWX9"/>
<dbReference type="Proteomes" id="UP000807159">
    <property type="component" value="Chromosome 10"/>
</dbReference>
<feature type="domain" description="Amine oxidase" evidence="3">
    <location>
        <begin position="69"/>
        <end position="116"/>
    </location>
</feature>
<gene>
    <name evidence="4" type="ORF">H0E87_019860</name>
</gene>
<evidence type="ECO:0000256" key="1">
    <source>
        <dbReference type="ARBA" id="ARBA00005995"/>
    </source>
</evidence>
<reference evidence="4" key="1">
    <citation type="journal article" date="2021" name="J. Hered.">
        <title>Genome Assembly of Salicaceae Populus deltoides (Eastern Cottonwood) I-69 Based on Nanopore Sequencing and Hi-C Technologies.</title>
        <authorList>
            <person name="Bai S."/>
            <person name="Wu H."/>
            <person name="Zhang J."/>
            <person name="Pan Z."/>
            <person name="Zhao W."/>
            <person name="Li Z."/>
            <person name="Tong C."/>
        </authorList>
    </citation>
    <scope>NUCLEOTIDE SEQUENCE</scope>
    <source>
        <tissue evidence="4">Leaf</tissue>
    </source>
</reference>
<evidence type="ECO:0000313" key="4">
    <source>
        <dbReference type="EMBL" id="KAH8497342.1"/>
    </source>
</evidence>